<dbReference type="Proteomes" id="UP001431783">
    <property type="component" value="Unassembled WGS sequence"/>
</dbReference>
<gene>
    <name evidence="1" type="ORF">WA026_004481</name>
</gene>
<accession>A0AAW1VAE0</accession>
<evidence type="ECO:0000313" key="2">
    <source>
        <dbReference type="Proteomes" id="UP001431783"/>
    </source>
</evidence>
<dbReference type="AlphaFoldDB" id="A0AAW1VAE0"/>
<keyword evidence="2" id="KW-1185">Reference proteome</keyword>
<dbReference type="EMBL" id="JARQZJ010000122">
    <property type="protein sequence ID" value="KAK9889201.1"/>
    <property type="molecule type" value="Genomic_DNA"/>
</dbReference>
<protein>
    <submittedName>
        <fullName evidence="1">Uncharacterized protein</fullName>
    </submittedName>
</protein>
<evidence type="ECO:0000313" key="1">
    <source>
        <dbReference type="EMBL" id="KAK9889201.1"/>
    </source>
</evidence>
<organism evidence="1 2">
    <name type="scientific">Henosepilachna vigintioctopunctata</name>
    <dbReference type="NCBI Taxonomy" id="420089"/>
    <lineage>
        <taxon>Eukaryota</taxon>
        <taxon>Metazoa</taxon>
        <taxon>Ecdysozoa</taxon>
        <taxon>Arthropoda</taxon>
        <taxon>Hexapoda</taxon>
        <taxon>Insecta</taxon>
        <taxon>Pterygota</taxon>
        <taxon>Neoptera</taxon>
        <taxon>Endopterygota</taxon>
        <taxon>Coleoptera</taxon>
        <taxon>Polyphaga</taxon>
        <taxon>Cucujiformia</taxon>
        <taxon>Coccinelloidea</taxon>
        <taxon>Coccinellidae</taxon>
        <taxon>Epilachninae</taxon>
        <taxon>Epilachnini</taxon>
        <taxon>Henosepilachna</taxon>
    </lineage>
</organism>
<name>A0AAW1VAE0_9CUCU</name>
<reference evidence="1 2" key="1">
    <citation type="submission" date="2023-03" db="EMBL/GenBank/DDBJ databases">
        <title>Genome insight into feeding habits of ladybird beetles.</title>
        <authorList>
            <person name="Li H.-S."/>
            <person name="Huang Y.-H."/>
            <person name="Pang H."/>
        </authorList>
    </citation>
    <scope>NUCLEOTIDE SEQUENCE [LARGE SCALE GENOMIC DNA]</scope>
    <source>
        <strain evidence="1">SYSU_2023b</strain>
        <tissue evidence="1">Whole body</tissue>
    </source>
</reference>
<comment type="caution">
    <text evidence="1">The sequence shown here is derived from an EMBL/GenBank/DDBJ whole genome shotgun (WGS) entry which is preliminary data.</text>
</comment>
<proteinExistence type="predicted"/>
<sequence length="190" mass="21515">MIQMRKAVASNATARSFRTISNWIQNNSFQSSRFRRHAPKPQSKFICGQQFKQVQSLPLAELGGPRARILTVHTTSKTKLVHLTAPKLAFVCELNAFRLVLWWMLIAGTRGIDMDHAKRAPRQGSMPPPGRACVRPNLFTLLPLRDMYVFDLDIPSTTWSNSIEKSYFYVTKSESCLSARLVPAAQIRPL</sequence>